<dbReference type="AlphaFoldDB" id="A0A9X8DMS0"/>
<evidence type="ECO:0000313" key="2">
    <source>
        <dbReference type="EMBL" id="RLO00346.1"/>
    </source>
</evidence>
<protein>
    <submittedName>
        <fullName evidence="2">Uncharacterized protein</fullName>
    </submittedName>
</protein>
<feature type="compositionally biased region" description="Polar residues" evidence="1">
    <location>
        <begin position="56"/>
        <end position="69"/>
    </location>
</feature>
<comment type="caution">
    <text evidence="2">The sequence shown here is derived from an EMBL/GenBank/DDBJ whole genome shotgun (WGS) entry which is preliminary data.</text>
</comment>
<dbReference type="EMBL" id="QUTI01040794">
    <property type="protein sequence ID" value="RLO00346.1"/>
    <property type="molecule type" value="Genomic_DNA"/>
</dbReference>
<proteinExistence type="predicted"/>
<feature type="region of interest" description="Disordered" evidence="1">
    <location>
        <begin position="36"/>
        <end position="69"/>
    </location>
</feature>
<organism evidence="2 3">
    <name type="scientific">Aphanomyces astaci</name>
    <name type="common">Crayfish plague agent</name>
    <dbReference type="NCBI Taxonomy" id="112090"/>
    <lineage>
        <taxon>Eukaryota</taxon>
        <taxon>Sar</taxon>
        <taxon>Stramenopiles</taxon>
        <taxon>Oomycota</taxon>
        <taxon>Saprolegniomycetes</taxon>
        <taxon>Saprolegniales</taxon>
        <taxon>Verrucalvaceae</taxon>
        <taxon>Aphanomyces</taxon>
    </lineage>
</organism>
<gene>
    <name evidence="2" type="ORF">DYB28_011482</name>
</gene>
<name>A0A9X8DMS0_APHAT</name>
<reference evidence="2 3" key="1">
    <citation type="journal article" date="2018" name="J. Invertebr. Pathol.">
        <title>New genotyping method for the causative agent of crayfish plague (Aphanomyces astaci) based on whole genome data.</title>
        <authorList>
            <person name="Minardi D."/>
            <person name="Studholme D.J."/>
            <person name="van der Giezen M."/>
            <person name="Pretto T."/>
            <person name="Oidtmann B."/>
        </authorList>
    </citation>
    <scope>NUCLEOTIDE SEQUENCE [LARGE SCALE GENOMIC DNA]</scope>
    <source>
        <strain evidence="2 3">KB13</strain>
    </source>
</reference>
<feature type="compositionally biased region" description="Acidic residues" evidence="1">
    <location>
        <begin position="45"/>
        <end position="54"/>
    </location>
</feature>
<feature type="non-terminal residue" evidence="2">
    <location>
        <position position="1"/>
    </location>
</feature>
<dbReference type="Proteomes" id="UP000275652">
    <property type="component" value="Unassembled WGS sequence"/>
</dbReference>
<sequence length="69" mass="8061">TQSILRRIQTRQPTYDHVQWEEEARLHEKYAQNIREYPEGGMPDESGEYGEEEGSPTSRLRYTTSDGSI</sequence>
<evidence type="ECO:0000313" key="3">
    <source>
        <dbReference type="Proteomes" id="UP000275652"/>
    </source>
</evidence>
<evidence type="ECO:0000256" key="1">
    <source>
        <dbReference type="SAM" id="MobiDB-lite"/>
    </source>
</evidence>
<accession>A0A9X8DMS0</accession>